<dbReference type="RefSeq" id="WP_009018903.1">
    <property type="nucleotide sequence ID" value="NZ_DS999411.1"/>
</dbReference>
<keyword evidence="7" id="KW-1185">Reference proteome</keyword>
<keyword evidence="3" id="KW-0010">Activator</keyword>
<evidence type="ECO:0000256" key="2">
    <source>
        <dbReference type="ARBA" id="ARBA00023125"/>
    </source>
</evidence>
<dbReference type="eggNOG" id="COG2207">
    <property type="taxonomic scope" value="Bacteria"/>
</dbReference>
<gene>
    <name evidence="6" type="ORF">NOR51B_92</name>
</gene>
<dbReference type="Gene3D" id="1.10.10.60">
    <property type="entry name" value="Homeodomain-like"/>
    <property type="match status" value="2"/>
</dbReference>
<dbReference type="Proteomes" id="UP000004699">
    <property type="component" value="Unassembled WGS sequence"/>
</dbReference>
<dbReference type="AlphaFoldDB" id="B8KU24"/>
<dbReference type="GO" id="GO:0043565">
    <property type="term" value="F:sequence-specific DNA binding"/>
    <property type="evidence" value="ECO:0007669"/>
    <property type="project" value="InterPro"/>
</dbReference>
<dbReference type="CDD" id="cd06986">
    <property type="entry name" value="cupin_MmsR-like_N"/>
    <property type="match status" value="1"/>
</dbReference>
<evidence type="ECO:0000256" key="1">
    <source>
        <dbReference type="ARBA" id="ARBA00023015"/>
    </source>
</evidence>
<sequence>MSAPSKWPLPAAGTRFITPGFMVDTLKHHALTSDCYPTAMGYYPNASGHRMRRQQHDDNLLIYCVAGRGEVSTDGWSGSIGPGGLLLLPKNLLHEYQASARDPWSVYWVHFQGSSSEAFFRHLGFRRARPMVDAGRAPALASAFQGLMEVRHTGYSSQAFILAGNQLRFLLAQFAVEAGRQQSRRDRAVDLEQIQQFMREHITQNLSLDALAAFANLSKFHFSKRYKQLTGYSPIKHFLNMKMEHACQLLDATDMSIQAVASALGYDDPLYFSRLFRQTIGTSPRDYRASITR</sequence>
<evidence type="ECO:0000256" key="4">
    <source>
        <dbReference type="ARBA" id="ARBA00023163"/>
    </source>
</evidence>
<name>B8KU24_9GAMM</name>
<dbReference type="Gene3D" id="2.60.120.280">
    <property type="entry name" value="Regulatory protein AraC"/>
    <property type="match status" value="1"/>
</dbReference>
<dbReference type="Pfam" id="PF12833">
    <property type="entry name" value="HTH_18"/>
    <property type="match status" value="1"/>
</dbReference>
<reference evidence="7" key="1">
    <citation type="journal article" date="2013" name="BMC Microbiol.">
        <title>Taxonomy and evolution of bacteriochlorophyll a-containing members of the OM60/NOR5 clade of marine gammaproteobacteria: description of Luminiphilus syltensis gen. nov., sp. nov., reclassification of Haliea rubra as Pseudohaliea rubra gen. nov., comb. nov., and emendation of Chromatocurvus halotolerans.</title>
        <authorList>
            <person name="Spring S."/>
            <person name="Riedel T."/>
            <person name="Sproer C."/>
            <person name="Yan S."/>
            <person name="Harder J."/>
            <person name="Fuchs B.M."/>
        </authorList>
    </citation>
    <scope>NUCLEOTIDE SEQUENCE [LARGE SCALE GENOMIC DNA]</scope>
    <source>
        <strain evidence="7">NOR51-B</strain>
    </source>
</reference>
<evidence type="ECO:0000256" key="3">
    <source>
        <dbReference type="ARBA" id="ARBA00023159"/>
    </source>
</evidence>
<dbReference type="STRING" id="565045.NOR51B_92"/>
<dbReference type="PROSITE" id="PS00041">
    <property type="entry name" value="HTH_ARAC_FAMILY_1"/>
    <property type="match status" value="1"/>
</dbReference>
<proteinExistence type="predicted"/>
<dbReference type="SMART" id="SM00342">
    <property type="entry name" value="HTH_ARAC"/>
    <property type="match status" value="1"/>
</dbReference>
<dbReference type="SUPFAM" id="SSF46689">
    <property type="entry name" value="Homeodomain-like"/>
    <property type="match status" value="2"/>
</dbReference>
<dbReference type="InterPro" id="IPR018060">
    <property type="entry name" value="HTH_AraC"/>
</dbReference>
<dbReference type="Pfam" id="PF02311">
    <property type="entry name" value="AraC_binding"/>
    <property type="match status" value="1"/>
</dbReference>
<dbReference type="InterPro" id="IPR037923">
    <property type="entry name" value="HTH-like"/>
</dbReference>
<dbReference type="EMBL" id="DS999411">
    <property type="protein sequence ID" value="EED34155.1"/>
    <property type="molecule type" value="Genomic_DNA"/>
</dbReference>
<organism evidence="6 7">
    <name type="scientific">Luminiphilus syltensis NOR5-1B</name>
    <dbReference type="NCBI Taxonomy" id="565045"/>
    <lineage>
        <taxon>Bacteria</taxon>
        <taxon>Pseudomonadati</taxon>
        <taxon>Pseudomonadota</taxon>
        <taxon>Gammaproteobacteria</taxon>
        <taxon>Cellvibrionales</taxon>
        <taxon>Halieaceae</taxon>
        <taxon>Luminiphilus</taxon>
    </lineage>
</organism>
<dbReference type="InterPro" id="IPR009057">
    <property type="entry name" value="Homeodomain-like_sf"/>
</dbReference>
<evidence type="ECO:0000259" key="5">
    <source>
        <dbReference type="PROSITE" id="PS01124"/>
    </source>
</evidence>
<keyword evidence="2" id="KW-0238">DNA-binding</keyword>
<dbReference type="InterPro" id="IPR003313">
    <property type="entry name" value="AraC-bd"/>
</dbReference>
<dbReference type="PRINTS" id="PR00032">
    <property type="entry name" value="HTHARAC"/>
</dbReference>
<dbReference type="PANTHER" id="PTHR43280">
    <property type="entry name" value="ARAC-FAMILY TRANSCRIPTIONAL REGULATOR"/>
    <property type="match status" value="1"/>
</dbReference>
<dbReference type="PROSITE" id="PS01124">
    <property type="entry name" value="HTH_ARAC_FAMILY_2"/>
    <property type="match status" value="1"/>
</dbReference>
<dbReference type="GO" id="GO:0003700">
    <property type="term" value="F:DNA-binding transcription factor activity"/>
    <property type="evidence" value="ECO:0007669"/>
    <property type="project" value="InterPro"/>
</dbReference>
<keyword evidence="1" id="KW-0805">Transcription regulation</keyword>
<accession>B8KU24</accession>
<dbReference type="HOGENOM" id="CLU_000445_88_6_6"/>
<dbReference type="PANTHER" id="PTHR43280:SF30">
    <property type="entry name" value="MMSAB OPERON REGULATORY PROTEIN"/>
    <property type="match status" value="1"/>
</dbReference>
<evidence type="ECO:0000313" key="7">
    <source>
        <dbReference type="Proteomes" id="UP000004699"/>
    </source>
</evidence>
<evidence type="ECO:0000313" key="6">
    <source>
        <dbReference type="EMBL" id="EED34155.1"/>
    </source>
</evidence>
<dbReference type="InterPro" id="IPR020449">
    <property type="entry name" value="Tscrpt_reg_AraC-type_HTH"/>
</dbReference>
<protein>
    <submittedName>
        <fullName evidence="6">Transcriptional regulator, AraC family</fullName>
    </submittedName>
</protein>
<keyword evidence="4" id="KW-0804">Transcription</keyword>
<dbReference type="InterPro" id="IPR018062">
    <property type="entry name" value="HTH_AraC-typ_CS"/>
</dbReference>
<feature type="domain" description="HTH araC/xylS-type" evidence="5">
    <location>
        <begin position="192"/>
        <end position="290"/>
    </location>
</feature>
<dbReference type="OrthoDB" id="9803764at2"/>
<dbReference type="SUPFAM" id="SSF51215">
    <property type="entry name" value="Regulatory protein AraC"/>
    <property type="match status" value="1"/>
</dbReference>